<dbReference type="GO" id="GO:0007623">
    <property type="term" value="P:circadian rhythm"/>
    <property type="evidence" value="ECO:0007669"/>
    <property type="project" value="TreeGrafter"/>
</dbReference>
<comment type="similarity">
    <text evidence="1">Belongs to the arthropod CHH/MIH/GIH/VIH hormone family.</text>
</comment>
<keyword evidence="2" id="KW-1015">Disulfide bond</keyword>
<dbReference type="Pfam" id="PF01147">
    <property type="entry name" value="Crust_neurohorm"/>
    <property type="match status" value="1"/>
</dbReference>
<dbReference type="Gene3D" id="1.10.2010.10">
    <property type="entry name" value="Crustacean CHH/MIH/GIH neurohormone"/>
    <property type="match status" value="1"/>
</dbReference>
<dbReference type="InterPro" id="IPR001166">
    <property type="entry name" value="Hyperglycemic"/>
</dbReference>
<feature type="disulfide bond" evidence="2">
    <location>
        <begin position="78"/>
        <end position="94"/>
    </location>
</feature>
<dbReference type="GO" id="GO:0005576">
    <property type="term" value="C:extracellular region"/>
    <property type="evidence" value="ECO:0007669"/>
    <property type="project" value="InterPro"/>
</dbReference>
<dbReference type="InterPro" id="IPR031098">
    <property type="entry name" value="Crust_neurohorm"/>
</dbReference>
<evidence type="ECO:0000256" key="1">
    <source>
        <dbReference type="ARBA" id="ARBA00005447"/>
    </source>
</evidence>
<accession>A0A4D6BPZ5</accession>
<dbReference type="SUPFAM" id="SSF81778">
    <property type="entry name" value="Crustacean CHH/MIH/GIH neurohormone"/>
    <property type="match status" value="1"/>
</dbReference>
<protein>
    <submittedName>
        <fullName evidence="3">Crustacean hyperglycemic hormone like</fullName>
    </submittedName>
</protein>
<proteinExistence type="evidence at transcript level"/>
<reference evidence="3" key="1">
    <citation type="journal article" date="2018" name="Front. Endocrinol.">
        <title>Insights Into Sexual Maturation and Reproduction in the Norway Lobster (Nephrops norvegicus) via in silico Prediction and Characterization of Neuropeptides and G Protein-coupled Receptors.</title>
        <authorList>
            <person name="Nguyen T.V."/>
            <person name="Rotllant G.E."/>
            <person name="Cummins S.F."/>
            <person name="Elizur A."/>
            <person name="Ventura T."/>
        </authorList>
    </citation>
    <scope>NUCLEOTIDE SEQUENCE</scope>
</reference>
<dbReference type="PRINTS" id="PR00550">
    <property type="entry name" value="HYPRGLYCEMIC"/>
</dbReference>
<dbReference type="EMBL" id="MH727934">
    <property type="protein sequence ID" value="QBX89042.1"/>
    <property type="molecule type" value="mRNA"/>
</dbReference>
<dbReference type="GO" id="GO:0005184">
    <property type="term" value="F:neuropeptide hormone activity"/>
    <property type="evidence" value="ECO:0007669"/>
    <property type="project" value="InterPro"/>
</dbReference>
<dbReference type="PANTHER" id="PTHR35981">
    <property type="entry name" value="ION TRANSPORT PEPTIDE, ISOFORM C"/>
    <property type="match status" value="1"/>
</dbReference>
<feature type="disulfide bond" evidence="2">
    <location>
        <begin position="62"/>
        <end position="98"/>
    </location>
</feature>
<dbReference type="InterPro" id="IPR035957">
    <property type="entry name" value="Crust_neurohorm_sf"/>
</dbReference>
<organism evidence="3">
    <name type="scientific">Nephrops norvegicus</name>
    <name type="common">Norway lobster</name>
    <dbReference type="NCBI Taxonomy" id="6829"/>
    <lineage>
        <taxon>Eukaryota</taxon>
        <taxon>Metazoa</taxon>
        <taxon>Ecdysozoa</taxon>
        <taxon>Arthropoda</taxon>
        <taxon>Crustacea</taxon>
        <taxon>Multicrustacea</taxon>
        <taxon>Malacostraca</taxon>
        <taxon>Eumalacostraca</taxon>
        <taxon>Eucarida</taxon>
        <taxon>Decapoda</taxon>
        <taxon>Pleocyemata</taxon>
        <taxon>Astacidea</taxon>
        <taxon>Nephropoidea</taxon>
        <taxon>Nephropidae</taxon>
        <taxon>Nephrops</taxon>
    </lineage>
</organism>
<feature type="disulfide bond" evidence="2">
    <location>
        <begin position="81"/>
        <end position="107"/>
    </location>
</feature>
<evidence type="ECO:0000313" key="3">
    <source>
        <dbReference type="EMBL" id="QBX89042.1"/>
    </source>
</evidence>
<name>A0A4D6BPZ5_NEPNO</name>
<dbReference type="PANTHER" id="PTHR35981:SF2">
    <property type="entry name" value="ION TRANSPORT PEPTIDE, ISOFORM C"/>
    <property type="match status" value="1"/>
</dbReference>
<evidence type="ECO:0000256" key="2">
    <source>
        <dbReference type="PIRSR" id="PIRSR631098-51"/>
    </source>
</evidence>
<dbReference type="AlphaFoldDB" id="A0A4D6BPZ5"/>
<sequence length="127" mass="14629">MSNLFSIQTTTLSYTKMLVTVIVILVFTSSCCGRSWQIDGDEDLQLSQYHSLNKRAAFDSACKGYYDREFWGKLSRVCWDCENLFRQPGYQDKCSEGCFVTTDFTQCVKALLLNVEEYRELAELVRG</sequence>